<proteinExistence type="predicted"/>
<feature type="compositionally biased region" description="Basic residues" evidence="1">
    <location>
        <begin position="185"/>
        <end position="194"/>
    </location>
</feature>
<name>A0A8H4J353_9PEZI</name>
<gene>
    <name evidence="2" type="ORF">GTA08_BOTSDO12333</name>
</gene>
<sequence>MDIAFFDPDRSHADHLRSALESFITTDAIARKWRSAKYGVDAAQWRRGSTPDDVRAGYDERLQAALRELKEATPESDDEDGDGGAMMVQAWPRAKGWGGKGDLATPPTSGDEDDFSGAGLKRKRAISTEEGVDVKRICVETRVSTFGSTSQSSPKRRSQAPRRFPRIRRADGIELYNTHSMTTRSKTRKVRNPG</sequence>
<feature type="compositionally biased region" description="Polar residues" evidence="1">
    <location>
        <begin position="142"/>
        <end position="153"/>
    </location>
</feature>
<dbReference type="OrthoDB" id="3934574at2759"/>
<keyword evidence="3" id="KW-1185">Reference proteome</keyword>
<comment type="caution">
    <text evidence="2">The sequence shown here is derived from an EMBL/GenBank/DDBJ whole genome shotgun (WGS) entry which is preliminary data.</text>
</comment>
<dbReference type="EMBL" id="WWBZ02000007">
    <property type="protein sequence ID" value="KAF4312197.1"/>
    <property type="molecule type" value="Genomic_DNA"/>
</dbReference>
<accession>A0A8H4J353</accession>
<evidence type="ECO:0000313" key="2">
    <source>
        <dbReference type="EMBL" id="KAF4312197.1"/>
    </source>
</evidence>
<evidence type="ECO:0000313" key="3">
    <source>
        <dbReference type="Proteomes" id="UP000572817"/>
    </source>
</evidence>
<dbReference type="Proteomes" id="UP000572817">
    <property type="component" value="Unassembled WGS sequence"/>
</dbReference>
<feature type="compositionally biased region" description="Basic residues" evidence="1">
    <location>
        <begin position="154"/>
        <end position="167"/>
    </location>
</feature>
<feature type="region of interest" description="Disordered" evidence="1">
    <location>
        <begin position="142"/>
        <end position="194"/>
    </location>
</feature>
<reference evidence="2" key="1">
    <citation type="submission" date="2020-04" db="EMBL/GenBank/DDBJ databases">
        <title>Genome Assembly and Annotation of Botryosphaeria dothidea sdau 11-99, a Latent Pathogen of Apple Fruit Ring Rot in China.</title>
        <authorList>
            <person name="Yu C."/>
            <person name="Diao Y."/>
            <person name="Lu Q."/>
            <person name="Zhao J."/>
            <person name="Cui S."/>
            <person name="Peng C."/>
            <person name="He B."/>
            <person name="Liu H."/>
        </authorList>
    </citation>
    <scope>NUCLEOTIDE SEQUENCE [LARGE SCALE GENOMIC DNA]</scope>
    <source>
        <strain evidence="2">Sdau11-99</strain>
    </source>
</reference>
<dbReference type="AlphaFoldDB" id="A0A8H4J353"/>
<evidence type="ECO:0000256" key="1">
    <source>
        <dbReference type="SAM" id="MobiDB-lite"/>
    </source>
</evidence>
<protein>
    <submittedName>
        <fullName evidence="2">Uncharacterized protein</fullName>
    </submittedName>
</protein>
<organism evidence="2 3">
    <name type="scientific">Botryosphaeria dothidea</name>
    <dbReference type="NCBI Taxonomy" id="55169"/>
    <lineage>
        <taxon>Eukaryota</taxon>
        <taxon>Fungi</taxon>
        <taxon>Dikarya</taxon>
        <taxon>Ascomycota</taxon>
        <taxon>Pezizomycotina</taxon>
        <taxon>Dothideomycetes</taxon>
        <taxon>Dothideomycetes incertae sedis</taxon>
        <taxon>Botryosphaeriales</taxon>
        <taxon>Botryosphaeriaceae</taxon>
        <taxon>Botryosphaeria</taxon>
    </lineage>
</organism>
<feature type="region of interest" description="Disordered" evidence="1">
    <location>
        <begin position="69"/>
        <end position="126"/>
    </location>
</feature>